<protein>
    <submittedName>
        <fullName evidence="1">Uncharacterized protein</fullName>
    </submittedName>
</protein>
<reference evidence="1 2" key="1">
    <citation type="journal article" date="2018" name="Sci. Rep.">
        <title>Characterisation of pathogen-specific regions and novel effector candidates in Fusarium oxysporum f. sp. cepae.</title>
        <authorList>
            <person name="Armitage A.D."/>
            <person name="Taylor A."/>
            <person name="Sobczyk M.K."/>
            <person name="Baxter L."/>
            <person name="Greenfield B.P."/>
            <person name="Bates H.J."/>
            <person name="Wilson F."/>
            <person name="Jackson A.C."/>
            <person name="Ott S."/>
            <person name="Harrison R.J."/>
            <person name="Clarkson J.P."/>
        </authorList>
    </citation>
    <scope>NUCLEOTIDE SEQUENCE [LARGE SCALE GENOMIC DNA]</scope>
    <source>
        <strain evidence="1 2">Fp_A8</strain>
    </source>
</reference>
<comment type="caution">
    <text evidence="1">The sequence shown here is derived from an EMBL/GenBank/DDBJ whole genome shotgun (WGS) entry which is preliminary data.</text>
</comment>
<sequence length="235" mass="26751">MPIDLFSVAGEIRNKVYEELLSASERIIIESGLRPPRLYMVTASRLYSAILLVNKRANREASPLLYSRNQFEFGIYWPGTKEGHETKRMIFASFISQIGLQNASFLRHLCIPFSASGNHYSPGIVLEENSMSTLKLIQDKCTGITTLNAVFETITAEILTVVYTSFSSMPTLKNVNIITYDGLLSDELIEKICNWGWTAEIVQLDEEDDDYDYESDDDEGYYWSGYDSYSLYDSD</sequence>
<dbReference type="PANTHER" id="PTHR42085:SF4">
    <property type="entry name" value="F-BOX DOMAIN-CONTAINING PROTEIN"/>
    <property type="match status" value="1"/>
</dbReference>
<evidence type="ECO:0000313" key="1">
    <source>
        <dbReference type="EMBL" id="RKL20563.1"/>
    </source>
</evidence>
<proteinExistence type="predicted"/>
<organism evidence="1 2">
    <name type="scientific">Gibberella intermedia</name>
    <name type="common">Bulb rot disease fungus</name>
    <name type="synonym">Fusarium proliferatum</name>
    <dbReference type="NCBI Taxonomy" id="948311"/>
    <lineage>
        <taxon>Eukaryota</taxon>
        <taxon>Fungi</taxon>
        <taxon>Dikarya</taxon>
        <taxon>Ascomycota</taxon>
        <taxon>Pezizomycotina</taxon>
        <taxon>Sordariomycetes</taxon>
        <taxon>Hypocreomycetidae</taxon>
        <taxon>Hypocreales</taxon>
        <taxon>Nectriaceae</taxon>
        <taxon>Fusarium</taxon>
        <taxon>Fusarium fujikuroi species complex</taxon>
    </lineage>
</organism>
<dbReference type="PANTHER" id="PTHR42085">
    <property type="entry name" value="F-BOX DOMAIN-CONTAINING PROTEIN"/>
    <property type="match status" value="1"/>
</dbReference>
<accession>A0A420RU79</accession>
<dbReference type="EMBL" id="MRDB01000159">
    <property type="protein sequence ID" value="RKL20563.1"/>
    <property type="molecule type" value="Genomic_DNA"/>
</dbReference>
<evidence type="ECO:0000313" key="2">
    <source>
        <dbReference type="Proteomes" id="UP000283569"/>
    </source>
</evidence>
<dbReference type="InterPro" id="IPR038883">
    <property type="entry name" value="AN11006-like"/>
</dbReference>
<dbReference type="Proteomes" id="UP000283569">
    <property type="component" value="Unassembled WGS sequence"/>
</dbReference>
<dbReference type="AlphaFoldDB" id="A0A420RU79"/>
<gene>
    <name evidence="1" type="ORF">BFJ72_g15010</name>
</gene>
<name>A0A420RU79_GIBIN</name>